<dbReference type="SUPFAM" id="SSF52317">
    <property type="entry name" value="Class I glutamine amidotransferase-like"/>
    <property type="match status" value="1"/>
</dbReference>
<proteinExistence type="predicted"/>
<evidence type="ECO:0000313" key="3">
    <source>
        <dbReference type="Proteomes" id="UP000703269"/>
    </source>
</evidence>
<evidence type="ECO:0000259" key="1">
    <source>
        <dbReference type="Pfam" id="PF00117"/>
    </source>
</evidence>
<keyword evidence="2" id="KW-0315">Glutamine amidotransferase</keyword>
<organism evidence="2 3">
    <name type="scientific">Phanerochaete sordida</name>
    <dbReference type="NCBI Taxonomy" id="48140"/>
    <lineage>
        <taxon>Eukaryota</taxon>
        <taxon>Fungi</taxon>
        <taxon>Dikarya</taxon>
        <taxon>Basidiomycota</taxon>
        <taxon>Agaricomycotina</taxon>
        <taxon>Agaricomycetes</taxon>
        <taxon>Polyporales</taxon>
        <taxon>Phanerochaetaceae</taxon>
        <taxon>Phanerochaete</taxon>
    </lineage>
</organism>
<feature type="domain" description="Glutamine amidotransferase" evidence="1">
    <location>
        <begin position="54"/>
        <end position="208"/>
    </location>
</feature>
<dbReference type="PANTHER" id="PTHR42695">
    <property type="entry name" value="GLUTAMINE AMIDOTRANSFERASE YLR126C-RELATED"/>
    <property type="match status" value="1"/>
</dbReference>
<keyword evidence="3" id="KW-1185">Reference proteome</keyword>
<dbReference type="PANTHER" id="PTHR42695:SF5">
    <property type="entry name" value="GLUTAMINE AMIDOTRANSFERASE YLR126C-RELATED"/>
    <property type="match status" value="1"/>
</dbReference>
<dbReference type="InterPro" id="IPR017926">
    <property type="entry name" value="GATASE"/>
</dbReference>
<sequence length="267" mass="29700">MSPIRLALLLCDTPIQPVVDEHGDYTRIFDKLFRDSCPPGVTYVMDSFDVRNKMEYPEDIDQYDGLVMTGSAASAYENFEWINRLVAYVASVAETKPNVKIIGICFGHQIVARALGKDCVPNNGIWEAGLVTIELTETGKQLFGGRDELNIQQMHRDHIPEIPKGCELLASTSVCKNQGFVRFTPGTTSRRPKDIQIFTVQGHPEFTEGIVSKVVDLRASTGVIDQPTAQRARERASWRNDGVSVIGKVIWQILGVEPSVKHVPLTM</sequence>
<dbReference type="PROSITE" id="PS51273">
    <property type="entry name" value="GATASE_TYPE_1"/>
    <property type="match status" value="1"/>
</dbReference>
<name>A0A9P3GNK9_9APHY</name>
<comment type="caution">
    <text evidence="2">The sequence shown here is derived from an EMBL/GenBank/DDBJ whole genome shotgun (WGS) entry which is preliminary data.</text>
</comment>
<dbReference type="OrthoDB" id="92161at2759"/>
<dbReference type="CDD" id="cd01741">
    <property type="entry name" value="GATase1_1"/>
    <property type="match status" value="1"/>
</dbReference>
<dbReference type="Gene3D" id="3.40.50.880">
    <property type="match status" value="1"/>
</dbReference>
<dbReference type="AlphaFoldDB" id="A0A9P3GNK9"/>
<dbReference type="InterPro" id="IPR029062">
    <property type="entry name" value="Class_I_gatase-like"/>
</dbReference>
<dbReference type="InterPro" id="IPR044992">
    <property type="entry name" value="ChyE-like"/>
</dbReference>
<dbReference type="EMBL" id="BPQB01000084">
    <property type="protein sequence ID" value="GJE98213.1"/>
    <property type="molecule type" value="Genomic_DNA"/>
</dbReference>
<evidence type="ECO:0000313" key="2">
    <source>
        <dbReference type="EMBL" id="GJE98213.1"/>
    </source>
</evidence>
<dbReference type="GO" id="GO:0005634">
    <property type="term" value="C:nucleus"/>
    <property type="evidence" value="ECO:0007669"/>
    <property type="project" value="TreeGrafter"/>
</dbReference>
<accession>A0A9P3GNK9</accession>
<protein>
    <submittedName>
        <fullName evidence="2">Class I glutamine amidotransferase-like protein</fullName>
    </submittedName>
</protein>
<dbReference type="Proteomes" id="UP000703269">
    <property type="component" value="Unassembled WGS sequence"/>
</dbReference>
<reference evidence="2 3" key="1">
    <citation type="submission" date="2021-08" db="EMBL/GenBank/DDBJ databases">
        <title>Draft Genome Sequence of Phanerochaete sordida strain YK-624.</title>
        <authorList>
            <person name="Mori T."/>
            <person name="Dohra H."/>
            <person name="Suzuki T."/>
            <person name="Kawagishi H."/>
            <person name="Hirai H."/>
        </authorList>
    </citation>
    <scope>NUCLEOTIDE SEQUENCE [LARGE SCALE GENOMIC DNA]</scope>
    <source>
        <strain evidence="2 3">YK-624</strain>
    </source>
</reference>
<gene>
    <name evidence="2" type="ORF">PsYK624_144370</name>
</gene>
<dbReference type="GO" id="GO:0005829">
    <property type="term" value="C:cytosol"/>
    <property type="evidence" value="ECO:0007669"/>
    <property type="project" value="TreeGrafter"/>
</dbReference>
<dbReference type="Pfam" id="PF00117">
    <property type="entry name" value="GATase"/>
    <property type="match status" value="1"/>
</dbReference>